<keyword evidence="3" id="KW-1185">Reference proteome</keyword>
<dbReference type="RefSeq" id="WP_262624375.1">
    <property type="nucleotide sequence ID" value="NZ_JAOQKI010000036.1"/>
</dbReference>
<protein>
    <submittedName>
        <fullName evidence="2">Uncharacterized protein</fullName>
    </submittedName>
</protein>
<feature type="chain" id="PRO_5045052829" evidence="1">
    <location>
        <begin position="30"/>
        <end position="87"/>
    </location>
</feature>
<proteinExistence type="predicted"/>
<evidence type="ECO:0000313" key="2">
    <source>
        <dbReference type="EMBL" id="MCU6718306.1"/>
    </source>
</evidence>
<name>A0ABT2SHB5_9FIRM</name>
<gene>
    <name evidence="2" type="ORF">OCV43_13770</name>
</gene>
<keyword evidence="1" id="KW-0732">Signal</keyword>
<organism evidence="2 3">
    <name type="scientific">Roseburia amylophila</name>
    <dbReference type="NCBI Taxonomy" id="2981794"/>
    <lineage>
        <taxon>Bacteria</taxon>
        <taxon>Bacillati</taxon>
        <taxon>Bacillota</taxon>
        <taxon>Clostridia</taxon>
        <taxon>Lachnospirales</taxon>
        <taxon>Lachnospiraceae</taxon>
        <taxon>Roseburia</taxon>
    </lineage>
</organism>
<comment type="caution">
    <text evidence="2">The sequence shown here is derived from an EMBL/GenBank/DDBJ whole genome shotgun (WGS) entry which is preliminary data.</text>
</comment>
<feature type="signal peptide" evidence="1">
    <location>
        <begin position="1"/>
        <end position="29"/>
    </location>
</feature>
<dbReference type="Proteomes" id="UP001209666">
    <property type="component" value="Unassembled WGS sequence"/>
</dbReference>
<reference evidence="2 3" key="1">
    <citation type="journal article" date="2021" name="ISME Commun">
        <title>Automated analysis of genomic sequences facilitates high-throughput and comprehensive description of bacteria.</title>
        <authorList>
            <person name="Hitch T.C.A."/>
        </authorList>
    </citation>
    <scope>NUCLEOTIDE SEQUENCE [LARGE SCALE GENOMIC DNA]</scope>
    <source>
        <strain evidence="2 3">Sanger_19</strain>
    </source>
</reference>
<sequence>MAKTKIVKFMCSIVLAVSLVLSQSYTAMASGSSTITEQQLGVLFDGMESIVVQLEEMGLTEEDISDLFGVLPREDSFYHEIEPQSIE</sequence>
<dbReference type="EMBL" id="JAOQKI010000036">
    <property type="protein sequence ID" value="MCU6718306.1"/>
    <property type="molecule type" value="Genomic_DNA"/>
</dbReference>
<evidence type="ECO:0000313" key="3">
    <source>
        <dbReference type="Proteomes" id="UP001209666"/>
    </source>
</evidence>
<evidence type="ECO:0000256" key="1">
    <source>
        <dbReference type="SAM" id="SignalP"/>
    </source>
</evidence>
<accession>A0ABT2SHB5</accession>